<dbReference type="InterPro" id="IPR003356">
    <property type="entry name" value="DNA_methylase_A-5"/>
</dbReference>
<organism evidence="5 6">
    <name type="scientific">Belliella baltica (strain DSM 15883 / CIP 108006 / LMG 21964 / BA134)</name>
    <dbReference type="NCBI Taxonomy" id="866536"/>
    <lineage>
        <taxon>Bacteria</taxon>
        <taxon>Pseudomonadati</taxon>
        <taxon>Bacteroidota</taxon>
        <taxon>Cytophagia</taxon>
        <taxon>Cytophagales</taxon>
        <taxon>Cyclobacteriaceae</taxon>
        <taxon>Belliella</taxon>
    </lineage>
</organism>
<dbReference type="GO" id="GO:0009307">
    <property type="term" value="P:DNA restriction-modification system"/>
    <property type="evidence" value="ECO:0007669"/>
    <property type="project" value="UniProtKB-KW"/>
</dbReference>
<dbReference type="EMBL" id="CP003281">
    <property type="protein sequence ID" value="AFL84627.1"/>
    <property type="molecule type" value="Genomic_DNA"/>
</dbReference>
<dbReference type="HOGENOM" id="CLU_369475_0_0_10"/>
<keyword evidence="5" id="KW-0489">Methyltransferase</keyword>
<dbReference type="InterPro" id="IPR029063">
    <property type="entry name" value="SAM-dependent_MTases_sf"/>
</dbReference>
<dbReference type="Gene3D" id="3.40.50.150">
    <property type="entry name" value="Vaccinia Virus protein VP39"/>
    <property type="match status" value="1"/>
</dbReference>
<reference evidence="6" key="1">
    <citation type="submission" date="2012-06" db="EMBL/GenBank/DDBJ databases">
        <title>The complete genome of Belliella baltica DSM 15883.</title>
        <authorList>
            <person name="Lucas S."/>
            <person name="Copeland A."/>
            <person name="Lapidus A."/>
            <person name="Goodwin L."/>
            <person name="Pitluck S."/>
            <person name="Peters L."/>
            <person name="Mikhailova N."/>
            <person name="Davenport K."/>
            <person name="Kyrpides N."/>
            <person name="Mavromatis K."/>
            <person name="Pagani I."/>
            <person name="Ivanova N."/>
            <person name="Ovchinnikova G."/>
            <person name="Zeytun A."/>
            <person name="Detter J.C."/>
            <person name="Han C."/>
            <person name="Land M."/>
            <person name="Hauser L."/>
            <person name="Markowitz V."/>
            <person name="Cheng J.-F."/>
            <person name="Hugenholtz P."/>
            <person name="Woyke T."/>
            <person name="Wu D."/>
            <person name="Tindall B."/>
            <person name="Pomrenke H."/>
            <person name="Brambilla E."/>
            <person name="Klenk H.-P."/>
            <person name="Eisen J.A."/>
        </authorList>
    </citation>
    <scope>NUCLEOTIDE SEQUENCE [LARGE SCALE GENOMIC DNA]</scope>
    <source>
        <strain evidence="6">DSM 15883 / CIP 108006 / LMG 21964 / BA134</strain>
    </source>
</reference>
<dbReference type="SUPFAM" id="SSF116734">
    <property type="entry name" value="DNA methylase specificity domain"/>
    <property type="match status" value="1"/>
</dbReference>
<comment type="similarity">
    <text evidence="1">Belongs to the N(4)/N(6)-methyltransferase family.</text>
</comment>
<sequence length="753" mass="86689">MEQTDIKNKIWSNLDRLRTDRNFSGFRDTRLLELIGATLGEEKLDNIFQEMELLSKLTNTHSITAPTYVFKFIEELIKPENKKSILDPWITISSPIFYIQADNIFGTCINQTEFETIKTLFKEKSQNIKLGDTLNELSKETLNFDLVLSFPPFGMRTQHINGEKSPFDFATTLLLKCGEHLAQDGKLIFLVSNSFLMDDKGKEALNKKGLFVEAVFSVPSGAFAPMTNIPSNLILISKQSKEKTFVAEISQDDTTNKTILQNFKNHKEAKAIQLGCFVDFMEFKSLNSLVSEKEMQELVKRIGYPPILLTDISKSINALKGDNSDEVEHLANSIYLPKVGNSPVVASLSELKIKPKNYYQIQLDETKANAIYVANYFNTPVGKKLRESLEVGAVIPQISKSQLSRCVFFLPDLSTQAELIEVDSKIQQFSLRLDELKRNLWKQPKSYKSISKELKTINQEEKLENWIDKLPFPISSILWRYYATKDNSKKIEHLFHFFEAFSEFLSMLMLSALVQDKEFYKAESHKWIDKDEKFQNWYLRATFGNWNVLTSRLSKAIREYLSDNDKKEYCKSLFGNPTEAFLSMITSKGIVNVLIEVANLRNKWKGHGGITSEEENNQRVLTLEQQLNEFRKHIADAFEDTRMLSPTTSSFEDGIFTFNAKELIGARTPFNEVTIKSLIPLDRKKLYLCNSEQTKPLELLPFIKFVEASDAIYFYTSIESKDVRWVSYHFDKEAELKQPADNELFKAFDFLKP</sequence>
<dbReference type="GO" id="GO:0008170">
    <property type="term" value="F:N-methyltransferase activity"/>
    <property type="evidence" value="ECO:0007669"/>
    <property type="project" value="InterPro"/>
</dbReference>
<evidence type="ECO:0000313" key="5">
    <source>
        <dbReference type="EMBL" id="AFL84627.1"/>
    </source>
</evidence>
<keyword evidence="6" id="KW-1185">Reference proteome</keyword>
<gene>
    <name evidence="5" type="ordered locus">Belba_2054</name>
</gene>
<proteinExistence type="inferred from homology"/>
<dbReference type="STRING" id="866536.Belba_2054"/>
<dbReference type="Proteomes" id="UP000006050">
    <property type="component" value="Chromosome"/>
</dbReference>
<dbReference type="GO" id="GO:0003677">
    <property type="term" value="F:DNA binding"/>
    <property type="evidence" value="ECO:0007669"/>
    <property type="project" value="UniProtKB-KW"/>
</dbReference>
<dbReference type="OrthoDB" id="9814572at2"/>
<protein>
    <submittedName>
        <fullName evidence="5">Type I restriction-modification system methyltransferase subunit</fullName>
    </submittedName>
</protein>
<dbReference type="SUPFAM" id="SSF53335">
    <property type="entry name" value="S-adenosyl-L-methionine-dependent methyltransferases"/>
    <property type="match status" value="1"/>
</dbReference>
<dbReference type="eggNOG" id="COG0286">
    <property type="taxonomic scope" value="Bacteria"/>
</dbReference>
<dbReference type="AlphaFoldDB" id="I3Z5V9"/>
<keyword evidence="5" id="KW-0808">Transferase</keyword>
<evidence type="ECO:0000256" key="2">
    <source>
        <dbReference type="ARBA" id="ARBA00022747"/>
    </source>
</evidence>
<dbReference type="RefSeq" id="WP_014772596.1">
    <property type="nucleotide sequence ID" value="NC_018010.1"/>
</dbReference>
<name>I3Z5V9_BELBD</name>
<accession>I3Z5V9</accession>
<dbReference type="InterPro" id="IPR044946">
    <property type="entry name" value="Restrct_endonuc_typeI_TRD_sf"/>
</dbReference>
<keyword evidence="2" id="KW-0680">Restriction system</keyword>
<dbReference type="KEGG" id="bbd:Belba_2054"/>
<dbReference type="GO" id="GO:0032259">
    <property type="term" value="P:methylation"/>
    <property type="evidence" value="ECO:0007669"/>
    <property type="project" value="UniProtKB-KW"/>
</dbReference>
<evidence type="ECO:0000259" key="4">
    <source>
        <dbReference type="Pfam" id="PF02384"/>
    </source>
</evidence>
<feature type="domain" description="DNA methylase adenine-specific" evidence="4">
    <location>
        <begin position="66"/>
        <end position="293"/>
    </location>
</feature>
<evidence type="ECO:0000313" key="6">
    <source>
        <dbReference type="Proteomes" id="UP000006050"/>
    </source>
</evidence>
<keyword evidence="3" id="KW-0238">DNA-binding</keyword>
<evidence type="ECO:0000256" key="3">
    <source>
        <dbReference type="ARBA" id="ARBA00023125"/>
    </source>
</evidence>
<dbReference type="Pfam" id="PF02384">
    <property type="entry name" value="N6_Mtase"/>
    <property type="match status" value="1"/>
</dbReference>
<evidence type="ECO:0000256" key="1">
    <source>
        <dbReference type="ARBA" id="ARBA00006594"/>
    </source>
</evidence>
<dbReference type="Gene3D" id="3.90.220.20">
    <property type="entry name" value="DNA methylase specificity domains"/>
    <property type="match status" value="1"/>
</dbReference>